<comment type="caution">
    <text evidence="1">The sequence shown here is derived from an EMBL/GenBank/DDBJ whole genome shotgun (WGS) entry which is preliminary data.</text>
</comment>
<name>A0A8J3LHC2_9ACTN</name>
<evidence type="ECO:0000313" key="2">
    <source>
        <dbReference type="Proteomes" id="UP000660339"/>
    </source>
</evidence>
<protein>
    <submittedName>
        <fullName evidence="1">Uncharacterized protein</fullName>
    </submittedName>
</protein>
<dbReference type="EMBL" id="BONJ01000014">
    <property type="protein sequence ID" value="GIG14515.1"/>
    <property type="molecule type" value="Genomic_DNA"/>
</dbReference>
<keyword evidence="2" id="KW-1185">Reference proteome</keyword>
<gene>
    <name evidence="1" type="ORF">Cme02nite_28470</name>
</gene>
<sequence length="72" mass="7543">MVSAGTKYASSMQTPTVYMPNPVTCTRTVAQYIHACHRLRIARPDAGNAPPCRAMAGMTGAGGPVSTGQRGY</sequence>
<proteinExistence type="predicted"/>
<evidence type="ECO:0000313" key="1">
    <source>
        <dbReference type="EMBL" id="GIG14515.1"/>
    </source>
</evidence>
<dbReference type="Proteomes" id="UP000660339">
    <property type="component" value="Unassembled WGS sequence"/>
</dbReference>
<dbReference type="AlphaFoldDB" id="A0A8J3LHC2"/>
<accession>A0A8J3LHC2</accession>
<organism evidence="1 2">
    <name type="scientific">Catellatospora methionotrophica</name>
    <dbReference type="NCBI Taxonomy" id="121620"/>
    <lineage>
        <taxon>Bacteria</taxon>
        <taxon>Bacillati</taxon>
        <taxon>Actinomycetota</taxon>
        <taxon>Actinomycetes</taxon>
        <taxon>Micromonosporales</taxon>
        <taxon>Micromonosporaceae</taxon>
        <taxon>Catellatospora</taxon>
    </lineage>
</organism>
<reference evidence="1" key="1">
    <citation type="submission" date="2021-01" db="EMBL/GenBank/DDBJ databases">
        <title>Whole genome shotgun sequence of Catellatospora methionotrophica NBRC 14553.</title>
        <authorList>
            <person name="Komaki H."/>
            <person name="Tamura T."/>
        </authorList>
    </citation>
    <scope>NUCLEOTIDE SEQUENCE</scope>
    <source>
        <strain evidence="1">NBRC 14553</strain>
    </source>
</reference>